<dbReference type="Gene3D" id="3.90.25.10">
    <property type="entry name" value="UDP-galactose 4-epimerase, domain 1"/>
    <property type="match status" value="1"/>
</dbReference>
<dbReference type="GO" id="GO:0008460">
    <property type="term" value="F:dTDP-glucose 4,6-dehydratase activity"/>
    <property type="evidence" value="ECO:0007669"/>
    <property type="project" value="InterPro"/>
</dbReference>
<reference evidence="5 6" key="1">
    <citation type="submission" date="2015-05" db="EMBL/GenBank/DDBJ databases">
        <title>Distinctive expansion of gene families associated with plant cell wall degradation and secondary metabolism in the genomes of grapevine trunk pathogens.</title>
        <authorList>
            <person name="Lawrence D.P."/>
            <person name="Travadon R."/>
            <person name="Rolshausen P.E."/>
            <person name="Baumgartner K."/>
        </authorList>
    </citation>
    <scope>NUCLEOTIDE SEQUENCE [LARGE SCALE GENOMIC DNA]</scope>
    <source>
        <strain evidence="5">UCRPC4</strain>
    </source>
</reference>
<protein>
    <submittedName>
        <fullName evidence="5">Putative dtdp-glucosedehydratase</fullName>
    </submittedName>
</protein>
<evidence type="ECO:0000256" key="1">
    <source>
        <dbReference type="ARBA" id="ARBA00001911"/>
    </source>
</evidence>
<dbReference type="FunFam" id="3.40.50.720:FF:000304">
    <property type="entry name" value="UDP-glucose 4,6-dehydratase"/>
    <property type="match status" value="1"/>
</dbReference>
<reference evidence="5 6" key="2">
    <citation type="submission" date="2015-05" db="EMBL/GenBank/DDBJ databases">
        <authorList>
            <person name="Morales-Cruz A."/>
            <person name="Amrine K.C."/>
            <person name="Cantu D."/>
        </authorList>
    </citation>
    <scope>NUCLEOTIDE SEQUENCE [LARGE SCALE GENOMIC DNA]</scope>
    <source>
        <strain evidence="5">UCRPC4</strain>
    </source>
</reference>
<dbReference type="InterPro" id="IPR005888">
    <property type="entry name" value="dTDP_Gluc_deHydtase"/>
</dbReference>
<dbReference type="CDD" id="cd05246">
    <property type="entry name" value="dTDP_GD_SDR_e"/>
    <property type="match status" value="1"/>
</dbReference>
<comment type="cofactor">
    <cofactor evidence="1">
        <name>NAD(+)</name>
        <dbReference type="ChEBI" id="CHEBI:57540"/>
    </cofactor>
</comment>
<dbReference type="EMBL" id="LCWF01000039">
    <property type="protein sequence ID" value="KKY25705.1"/>
    <property type="molecule type" value="Genomic_DNA"/>
</dbReference>
<dbReference type="SUPFAM" id="SSF51735">
    <property type="entry name" value="NAD(P)-binding Rossmann-fold domains"/>
    <property type="match status" value="1"/>
</dbReference>
<keyword evidence="3" id="KW-0456">Lyase</keyword>
<sequence>MNGSANRYSGQVDWRRSPVFTGSTKYDSLPDVKNILITGGAGFIASWLVRHLAMNYPEYHIICFDKLDYCASLNNVKCLEGLENFDFCYGDITSGSDVQRALKKYNVDTVFHFAAQSHVDLSFGNSFQFTETNVKGTHVMLECCVKAGVKKFIHISTDEVMGEVGFDDEDLLENSVLAPTNPYSASKAAAEMYVNAYAKSFKLPVIIVRSNNVYGPHQFPEKVIPKFTCLLAAGLPLMLHGDGSNTRRYLYAGNAADAFDTILHKGKIGEIYNVDSHDEISNRDLAFKLLDHFGVSEEKQRSMIHFTQDRPFNDKRYAVNGDKLRSLGWEQRTNFEEGLKTTINWYRQYGQNWWGDIENVLTPFPTLKEGEVLADAVSVKLPSTPAIEHEANGEARILSNSGKSLKANDSWVPGPVMITA</sequence>
<proteinExistence type="predicted"/>
<dbReference type="GO" id="GO:0009225">
    <property type="term" value="P:nucleotide-sugar metabolic process"/>
    <property type="evidence" value="ECO:0007669"/>
    <property type="project" value="InterPro"/>
</dbReference>
<evidence type="ECO:0000313" key="6">
    <source>
        <dbReference type="Proteomes" id="UP000053317"/>
    </source>
</evidence>
<dbReference type="PANTHER" id="PTHR43000">
    <property type="entry name" value="DTDP-D-GLUCOSE 4,6-DEHYDRATASE-RELATED"/>
    <property type="match status" value="1"/>
</dbReference>
<comment type="caution">
    <text evidence="5">The sequence shown here is derived from an EMBL/GenBank/DDBJ whole genome shotgun (WGS) entry which is preliminary data.</text>
</comment>
<dbReference type="InterPro" id="IPR016040">
    <property type="entry name" value="NAD(P)-bd_dom"/>
</dbReference>
<evidence type="ECO:0000256" key="2">
    <source>
        <dbReference type="ARBA" id="ARBA00023027"/>
    </source>
</evidence>
<keyword evidence="6" id="KW-1185">Reference proteome</keyword>
<dbReference type="Proteomes" id="UP000053317">
    <property type="component" value="Unassembled WGS sequence"/>
</dbReference>
<name>A0A0G2HAS9_PHACM</name>
<evidence type="ECO:0000259" key="4">
    <source>
        <dbReference type="Pfam" id="PF16363"/>
    </source>
</evidence>
<evidence type="ECO:0000256" key="3">
    <source>
        <dbReference type="ARBA" id="ARBA00023239"/>
    </source>
</evidence>
<gene>
    <name evidence="5" type="ORF">UCRPC4_g01618</name>
</gene>
<dbReference type="Gene3D" id="3.40.50.720">
    <property type="entry name" value="NAD(P)-binding Rossmann-like Domain"/>
    <property type="match status" value="1"/>
</dbReference>
<accession>A0A0G2HAS9</accession>
<feature type="domain" description="NAD(P)-binding" evidence="4">
    <location>
        <begin position="36"/>
        <end position="341"/>
    </location>
</feature>
<dbReference type="OrthoDB" id="331544at2759"/>
<evidence type="ECO:0000313" key="5">
    <source>
        <dbReference type="EMBL" id="KKY25705.1"/>
    </source>
</evidence>
<dbReference type="Pfam" id="PF16363">
    <property type="entry name" value="GDP_Man_Dehyd"/>
    <property type="match status" value="1"/>
</dbReference>
<organism evidence="5 6">
    <name type="scientific">Phaeomoniella chlamydospora</name>
    <name type="common">Phaeoacremonium chlamydosporum</name>
    <dbReference type="NCBI Taxonomy" id="158046"/>
    <lineage>
        <taxon>Eukaryota</taxon>
        <taxon>Fungi</taxon>
        <taxon>Dikarya</taxon>
        <taxon>Ascomycota</taxon>
        <taxon>Pezizomycotina</taxon>
        <taxon>Eurotiomycetes</taxon>
        <taxon>Chaetothyriomycetidae</taxon>
        <taxon>Phaeomoniellales</taxon>
        <taxon>Phaeomoniellaceae</taxon>
        <taxon>Phaeomoniella</taxon>
    </lineage>
</organism>
<dbReference type="AlphaFoldDB" id="A0A0G2HAS9"/>
<keyword evidence="2" id="KW-0520">NAD</keyword>
<dbReference type="InterPro" id="IPR036291">
    <property type="entry name" value="NAD(P)-bd_dom_sf"/>
</dbReference>